<dbReference type="eggNOG" id="ENOG502ZKU6">
    <property type="taxonomic scope" value="Bacteria"/>
</dbReference>
<keyword evidence="4 9" id="KW-0812">Transmembrane</keyword>
<evidence type="ECO:0000256" key="8">
    <source>
        <dbReference type="SAM" id="MobiDB-lite"/>
    </source>
</evidence>
<keyword evidence="5 9" id="KW-1133">Transmembrane helix</keyword>
<evidence type="ECO:0000256" key="9">
    <source>
        <dbReference type="SAM" id="Phobius"/>
    </source>
</evidence>
<name>Q2J4Q8_FRACC</name>
<evidence type="ECO:0000256" key="2">
    <source>
        <dbReference type="ARBA" id="ARBA00022676"/>
    </source>
</evidence>
<keyword evidence="3" id="KW-0808">Transferase</keyword>
<dbReference type="GO" id="GO:0016757">
    <property type="term" value="F:glycosyltransferase activity"/>
    <property type="evidence" value="ECO:0007669"/>
    <property type="project" value="UniProtKB-KW"/>
</dbReference>
<dbReference type="Proteomes" id="UP000001937">
    <property type="component" value="Chromosome"/>
</dbReference>
<evidence type="ECO:0000256" key="5">
    <source>
        <dbReference type="ARBA" id="ARBA00022989"/>
    </source>
</evidence>
<feature type="transmembrane region" description="Helical" evidence="9">
    <location>
        <begin position="238"/>
        <end position="259"/>
    </location>
</feature>
<feature type="transmembrane region" description="Helical" evidence="9">
    <location>
        <begin position="113"/>
        <end position="132"/>
    </location>
</feature>
<dbReference type="AlphaFoldDB" id="Q2J4Q8"/>
<dbReference type="NCBIfam" id="NF038066">
    <property type="entry name" value="MptB"/>
    <property type="match status" value="1"/>
</dbReference>
<reference evidence="10 11" key="1">
    <citation type="journal article" date="2007" name="Genome Res.">
        <title>Genome characteristics of facultatively symbiotic Frankia sp. strains reflect host range and host plant biogeography.</title>
        <authorList>
            <person name="Normand P."/>
            <person name="Lapierre P."/>
            <person name="Tisa L.S."/>
            <person name="Gogarten J.P."/>
            <person name="Alloisio N."/>
            <person name="Bagnarol E."/>
            <person name="Bassi C.A."/>
            <person name="Berry A.M."/>
            <person name="Bickhart D.M."/>
            <person name="Choisne N."/>
            <person name="Couloux A."/>
            <person name="Cournoyer B."/>
            <person name="Cruveiller S."/>
            <person name="Daubin V."/>
            <person name="Demange N."/>
            <person name="Francino M.P."/>
            <person name="Goltsman E."/>
            <person name="Huang Y."/>
            <person name="Kopp O.R."/>
            <person name="Labarre L."/>
            <person name="Lapidus A."/>
            <person name="Lavire C."/>
            <person name="Marechal J."/>
            <person name="Martinez M."/>
            <person name="Mastronunzio J.E."/>
            <person name="Mullin B.C."/>
            <person name="Niemann J."/>
            <person name="Pujic P."/>
            <person name="Rawnsley T."/>
            <person name="Rouy Z."/>
            <person name="Schenowitz C."/>
            <person name="Sellstedt A."/>
            <person name="Tavares F."/>
            <person name="Tomkins J.P."/>
            <person name="Vallenet D."/>
            <person name="Valverde C."/>
            <person name="Wall L.G."/>
            <person name="Wang Y."/>
            <person name="Medigue C."/>
            <person name="Benson D.R."/>
        </authorList>
    </citation>
    <scope>NUCLEOTIDE SEQUENCE [LARGE SCALE GENOMIC DNA]</scope>
    <source>
        <strain evidence="11">DSM 45818 / CECT 9043 / CcI3</strain>
    </source>
</reference>
<evidence type="ECO:0000256" key="4">
    <source>
        <dbReference type="ARBA" id="ARBA00022692"/>
    </source>
</evidence>
<feature type="transmembrane region" description="Helical" evidence="9">
    <location>
        <begin position="520"/>
        <end position="549"/>
    </location>
</feature>
<feature type="region of interest" description="Disordered" evidence="8">
    <location>
        <begin position="1"/>
        <end position="23"/>
    </location>
</feature>
<dbReference type="RefSeq" id="WP_011438742.1">
    <property type="nucleotide sequence ID" value="NC_007777.1"/>
</dbReference>
<dbReference type="HOGENOM" id="CLU_432618_0_0_11"/>
<evidence type="ECO:0000313" key="11">
    <source>
        <dbReference type="Proteomes" id="UP000001937"/>
    </source>
</evidence>
<evidence type="ECO:0000256" key="6">
    <source>
        <dbReference type="ARBA" id="ARBA00023136"/>
    </source>
</evidence>
<organism evidence="10 11">
    <name type="scientific">Frankia casuarinae (strain DSM 45818 / CECT 9043 / HFP020203 / CcI3)</name>
    <dbReference type="NCBI Taxonomy" id="106370"/>
    <lineage>
        <taxon>Bacteria</taxon>
        <taxon>Bacillati</taxon>
        <taxon>Actinomycetota</taxon>
        <taxon>Actinomycetes</taxon>
        <taxon>Frankiales</taxon>
        <taxon>Frankiaceae</taxon>
        <taxon>Frankia</taxon>
    </lineage>
</organism>
<evidence type="ECO:0000256" key="7">
    <source>
        <dbReference type="ARBA" id="ARBA00043987"/>
    </source>
</evidence>
<keyword evidence="6 9" id="KW-0472">Membrane</keyword>
<dbReference type="STRING" id="106370.Francci3_4388"/>
<feature type="transmembrane region" description="Helical" evidence="9">
    <location>
        <begin position="208"/>
        <end position="226"/>
    </location>
</feature>
<dbReference type="InterPro" id="IPR049829">
    <property type="entry name" value="MptA/B-like"/>
</dbReference>
<gene>
    <name evidence="10" type="ordered locus">Francci3_4388</name>
</gene>
<comment type="subcellular location">
    <subcellularLocation>
        <location evidence="1">Membrane</location>
        <topology evidence="1">Multi-pass membrane protein</topology>
    </subcellularLocation>
</comment>
<evidence type="ECO:0000256" key="3">
    <source>
        <dbReference type="ARBA" id="ARBA00022679"/>
    </source>
</evidence>
<protein>
    <submittedName>
        <fullName evidence="10">Uncharacterized protein</fullName>
    </submittedName>
</protein>
<dbReference type="Pfam" id="PF26314">
    <property type="entry name" value="MptA_B_family"/>
    <property type="match status" value="1"/>
</dbReference>
<comment type="similarity">
    <text evidence="7">Belongs to the MptA/B family.</text>
</comment>
<proteinExistence type="inferred from homology"/>
<dbReference type="KEGG" id="fra:Francci3_4388"/>
<accession>Q2J4Q8</accession>
<dbReference type="GO" id="GO:0016020">
    <property type="term" value="C:membrane"/>
    <property type="evidence" value="ECO:0007669"/>
    <property type="project" value="UniProtKB-SubCell"/>
</dbReference>
<feature type="transmembrane region" description="Helical" evidence="9">
    <location>
        <begin position="561"/>
        <end position="581"/>
    </location>
</feature>
<evidence type="ECO:0000256" key="1">
    <source>
        <dbReference type="ARBA" id="ARBA00004141"/>
    </source>
</evidence>
<feature type="transmembrane region" description="Helical" evidence="9">
    <location>
        <begin position="341"/>
        <end position="363"/>
    </location>
</feature>
<feature type="transmembrane region" description="Helical" evidence="9">
    <location>
        <begin position="31"/>
        <end position="48"/>
    </location>
</feature>
<keyword evidence="11" id="KW-1185">Reference proteome</keyword>
<feature type="transmembrane region" description="Helical" evidence="9">
    <location>
        <begin position="305"/>
        <end position="329"/>
    </location>
</feature>
<keyword evidence="2" id="KW-0328">Glycosyltransferase</keyword>
<sequence>MPRGRRQAAPVPSGPGSGRPRPAGILAPTRVTLLVLAGGGAAVVAMMSEGRLGSRDPHTTDPSSWWGILPSAASSDTARGVLAGLAALGIITLCLCWGGLVRATIAGRTSPRAALAAWIVWSLPFAVGPPLFSRDIYAYAAQGELARLGLDPATHGVSALLTAEGSGSAFVRAVDPRWWNTHAPYGGAAVAVEKSAAALGGGPAGTVALLKIVAILATIAMVVLTLRLAGPEPGRRALVMVLVAANPVVVVHLIGGAHLDATAAALLVAALVVDRRRLASAPAPGPEGRSTPTARQAALGAAATALVSVAGSVKATALLGVAWLVLAHLRAARSARRPIRAGAVLLAADAAAVALAAGLSMVAGGFGPTWIHALSTSGTLTTGAAPASILAAAVDGVDGMLGPVGRHPSGAETQRATRALCLAGAALVVAWLALRAWRDRDGYTGRRHDLIVLGYGGLAVALGSPVLYPWYLALCLPALAVVVALARSTPPTPHPGTARPRTPGMQPRRMRRLGAAVERIVGGVGGWTIALVVVTSAWLCLTTLAPLAATWRLLGRVETSLAVIGCAGLAAAGTVITLVAIRRRHATPTRRR</sequence>
<dbReference type="EMBL" id="CP000249">
    <property type="protein sequence ID" value="ABD13734.1"/>
    <property type="molecule type" value="Genomic_DNA"/>
</dbReference>
<feature type="transmembrane region" description="Helical" evidence="9">
    <location>
        <begin position="383"/>
        <end position="404"/>
    </location>
</feature>
<feature type="transmembrane region" description="Helical" evidence="9">
    <location>
        <begin position="416"/>
        <end position="434"/>
    </location>
</feature>
<evidence type="ECO:0000313" key="10">
    <source>
        <dbReference type="EMBL" id="ABD13734.1"/>
    </source>
</evidence>
<feature type="transmembrane region" description="Helical" evidence="9">
    <location>
        <begin position="81"/>
        <end position="101"/>
    </location>
</feature>